<evidence type="ECO:0000256" key="1">
    <source>
        <dbReference type="ARBA" id="ARBA00005234"/>
    </source>
</evidence>
<dbReference type="PANTHER" id="PTHR12606">
    <property type="entry name" value="SENTRIN/SUMO-SPECIFIC PROTEASE"/>
    <property type="match status" value="1"/>
</dbReference>
<dbReference type="EnsemblPlants" id="OPUNC07G08960.1">
    <property type="protein sequence ID" value="OPUNC07G08960.1"/>
    <property type="gene ID" value="OPUNC07G08960"/>
</dbReference>
<keyword evidence="3" id="KW-0378">Hydrolase</keyword>
<dbReference type="Pfam" id="PF02902">
    <property type="entry name" value="Peptidase_C48"/>
    <property type="match status" value="1"/>
</dbReference>
<name>A0A0E0LJ67_ORYPU</name>
<protein>
    <recommendedName>
        <fullName evidence="5">Ubiquitin-like protease family profile domain-containing protein</fullName>
    </recommendedName>
</protein>
<evidence type="ECO:0000313" key="6">
    <source>
        <dbReference type="EnsemblPlants" id="OPUNC07G08960.1"/>
    </source>
</evidence>
<dbReference type="GO" id="GO:0016929">
    <property type="term" value="F:deSUMOylase activity"/>
    <property type="evidence" value="ECO:0007669"/>
    <property type="project" value="TreeGrafter"/>
</dbReference>
<accession>A0A0E0LJ67</accession>
<keyword evidence="7" id="KW-1185">Reference proteome</keyword>
<reference evidence="6" key="2">
    <citation type="submission" date="2018-05" db="EMBL/GenBank/DDBJ databases">
        <title>OpunRS2 (Oryza punctata Reference Sequence Version 2).</title>
        <authorList>
            <person name="Zhang J."/>
            <person name="Kudrna D."/>
            <person name="Lee S."/>
            <person name="Talag J."/>
            <person name="Welchert J."/>
            <person name="Wing R.A."/>
        </authorList>
    </citation>
    <scope>NUCLEOTIDE SEQUENCE [LARGE SCALE GENOMIC DNA]</scope>
</reference>
<comment type="similarity">
    <text evidence="1">Belongs to the peptidase C48 family.</text>
</comment>
<dbReference type="AlphaFoldDB" id="A0A0E0LJ67"/>
<dbReference type="STRING" id="4537.A0A0E0LJ67"/>
<dbReference type="SUPFAM" id="SSF54001">
    <property type="entry name" value="Cysteine proteinases"/>
    <property type="match status" value="1"/>
</dbReference>
<dbReference type="GO" id="GO:0005634">
    <property type="term" value="C:nucleus"/>
    <property type="evidence" value="ECO:0007669"/>
    <property type="project" value="TreeGrafter"/>
</dbReference>
<proteinExistence type="inferred from homology"/>
<sequence length="227" mass="26147">MSSSGGKLLAHGPRRIIVPARHACDTFLYPISSIGFQYDAVDNDNVRAKFYSFGHSLKKTGTTFIGAASARQLHLCDMHWFLFGVDKKHRMLVYLDSLHQEGDKYFEPIISLLLKNLHTVWDKYHCTPMDFSSSKTKFPPVRQQEYSFDSGVYVMMFMEICSPRIILSNEFSSENIKNIRVQYTNHLFFGPKNKMLQTEVEDVVPNWFDPKPLCGNPAFRVEQEGCM</sequence>
<dbReference type="HOGENOM" id="CLU_1221386_0_0_1"/>
<evidence type="ECO:0000313" key="7">
    <source>
        <dbReference type="Proteomes" id="UP000026962"/>
    </source>
</evidence>
<reference evidence="6" key="1">
    <citation type="submission" date="2015-04" db="UniProtKB">
        <authorList>
            <consortium name="EnsemblPlants"/>
        </authorList>
    </citation>
    <scope>IDENTIFICATION</scope>
</reference>
<dbReference type="Gramene" id="OPUNC07G08960.1">
    <property type="protein sequence ID" value="OPUNC07G08960.1"/>
    <property type="gene ID" value="OPUNC07G08960"/>
</dbReference>
<keyword evidence="4" id="KW-0788">Thiol protease</keyword>
<feature type="domain" description="Ubiquitin-like protease family profile" evidence="5">
    <location>
        <begin position="74"/>
        <end position="184"/>
    </location>
</feature>
<dbReference type="InterPro" id="IPR038765">
    <property type="entry name" value="Papain-like_cys_pep_sf"/>
</dbReference>
<keyword evidence="2" id="KW-0645">Protease</keyword>
<dbReference type="Proteomes" id="UP000026962">
    <property type="component" value="Chromosome 7"/>
</dbReference>
<dbReference type="GO" id="GO:0006508">
    <property type="term" value="P:proteolysis"/>
    <property type="evidence" value="ECO:0007669"/>
    <property type="project" value="UniProtKB-KW"/>
</dbReference>
<dbReference type="InterPro" id="IPR003653">
    <property type="entry name" value="Peptidase_C48_C"/>
</dbReference>
<dbReference type="Gene3D" id="3.40.395.10">
    <property type="entry name" value="Adenoviral Proteinase, Chain A"/>
    <property type="match status" value="1"/>
</dbReference>
<evidence type="ECO:0000256" key="4">
    <source>
        <dbReference type="ARBA" id="ARBA00022807"/>
    </source>
</evidence>
<evidence type="ECO:0000259" key="5">
    <source>
        <dbReference type="Pfam" id="PF02902"/>
    </source>
</evidence>
<dbReference type="PANTHER" id="PTHR12606:SF141">
    <property type="entry name" value="GH15225P-RELATED"/>
    <property type="match status" value="1"/>
</dbReference>
<evidence type="ECO:0000256" key="3">
    <source>
        <dbReference type="ARBA" id="ARBA00022801"/>
    </source>
</evidence>
<organism evidence="6">
    <name type="scientific">Oryza punctata</name>
    <name type="common">Red rice</name>
    <dbReference type="NCBI Taxonomy" id="4537"/>
    <lineage>
        <taxon>Eukaryota</taxon>
        <taxon>Viridiplantae</taxon>
        <taxon>Streptophyta</taxon>
        <taxon>Embryophyta</taxon>
        <taxon>Tracheophyta</taxon>
        <taxon>Spermatophyta</taxon>
        <taxon>Magnoliopsida</taxon>
        <taxon>Liliopsida</taxon>
        <taxon>Poales</taxon>
        <taxon>Poaceae</taxon>
        <taxon>BOP clade</taxon>
        <taxon>Oryzoideae</taxon>
        <taxon>Oryzeae</taxon>
        <taxon>Oryzinae</taxon>
        <taxon>Oryza</taxon>
    </lineage>
</organism>
<dbReference type="GO" id="GO:0016926">
    <property type="term" value="P:protein desumoylation"/>
    <property type="evidence" value="ECO:0007669"/>
    <property type="project" value="TreeGrafter"/>
</dbReference>
<evidence type="ECO:0000256" key="2">
    <source>
        <dbReference type="ARBA" id="ARBA00022670"/>
    </source>
</evidence>